<sequence length="457" mass="52692">MKYVATASDEDNSIFGWSIVLEHSGQYRFDFDYLIDLKESKFDHSTAPEEFKSNHSTDSEESDHPTISKGLDNSRIKCILSGVSDCKHISLMTNVDIPYNFEIFDITSGSWKMLNVQGLTGIIDRISFLENGDMAIIKGSPVYRAYIFSKPSSNNKHEWKCTSCIELSEYNKCVISQKGKLLILSDIPFVIMQWNLKTLELETQYVLDLNFSVDVDIDQIQMELNGDSTLLALLSPDSDTLVSSNPDSFDKLIVISDYIIRDNDVCLQIQRWNDILLHEHDESGDNLENELGDDLGGYNKIDVYSCGKEIRRIVQSTLEKYKIVKDIPLHDLPKKYSGKLYTWTVEHSSNYVTLKVYENEMEIGEIEVWKHKIKVGEVKEFSVNELKKYVKKVKSDYDDSSRPYLSPAILKISEYDKDIEEKIDDLYKKMEESDKRFDKVINLLESITQKKNEVEDE</sequence>
<gene>
    <name evidence="2" type="ORF">AMORRO_LOCUS6689</name>
</gene>
<dbReference type="EMBL" id="CAJVPV010004567">
    <property type="protein sequence ID" value="CAG8575898.1"/>
    <property type="molecule type" value="Genomic_DNA"/>
</dbReference>
<dbReference type="OrthoDB" id="2435626at2759"/>
<keyword evidence="3" id="KW-1185">Reference proteome</keyword>
<organism evidence="2 3">
    <name type="scientific">Acaulospora morrowiae</name>
    <dbReference type="NCBI Taxonomy" id="94023"/>
    <lineage>
        <taxon>Eukaryota</taxon>
        <taxon>Fungi</taxon>
        <taxon>Fungi incertae sedis</taxon>
        <taxon>Mucoromycota</taxon>
        <taxon>Glomeromycotina</taxon>
        <taxon>Glomeromycetes</taxon>
        <taxon>Diversisporales</taxon>
        <taxon>Acaulosporaceae</taxon>
        <taxon>Acaulospora</taxon>
    </lineage>
</organism>
<dbReference type="Proteomes" id="UP000789342">
    <property type="component" value="Unassembled WGS sequence"/>
</dbReference>
<proteinExistence type="predicted"/>
<accession>A0A9N9BRT1</accession>
<evidence type="ECO:0000313" key="2">
    <source>
        <dbReference type="EMBL" id="CAG8575898.1"/>
    </source>
</evidence>
<name>A0A9N9BRT1_9GLOM</name>
<protein>
    <submittedName>
        <fullName evidence="2">2662_t:CDS:1</fullName>
    </submittedName>
</protein>
<feature type="compositionally biased region" description="Basic and acidic residues" evidence="1">
    <location>
        <begin position="48"/>
        <end position="66"/>
    </location>
</feature>
<evidence type="ECO:0000313" key="3">
    <source>
        <dbReference type="Proteomes" id="UP000789342"/>
    </source>
</evidence>
<evidence type="ECO:0000256" key="1">
    <source>
        <dbReference type="SAM" id="MobiDB-lite"/>
    </source>
</evidence>
<feature type="region of interest" description="Disordered" evidence="1">
    <location>
        <begin position="48"/>
        <end position="68"/>
    </location>
</feature>
<comment type="caution">
    <text evidence="2">The sequence shown here is derived from an EMBL/GenBank/DDBJ whole genome shotgun (WGS) entry which is preliminary data.</text>
</comment>
<dbReference type="AlphaFoldDB" id="A0A9N9BRT1"/>
<reference evidence="2" key="1">
    <citation type="submission" date="2021-06" db="EMBL/GenBank/DDBJ databases">
        <authorList>
            <person name="Kallberg Y."/>
            <person name="Tangrot J."/>
            <person name="Rosling A."/>
        </authorList>
    </citation>
    <scope>NUCLEOTIDE SEQUENCE</scope>
    <source>
        <strain evidence="2">CL551</strain>
    </source>
</reference>